<evidence type="ECO:0000313" key="2">
    <source>
        <dbReference type="EMBL" id="GMR40961.1"/>
    </source>
</evidence>
<dbReference type="InterPro" id="IPR036282">
    <property type="entry name" value="Glutathione-S-Trfase_C_sf"/>
</dbReference>
<dbReference type="AlphaFoldDB" id="A0AAN4ZL11"/>
<reference evidence="3" key="1">
    <citation type="submission" date="2022-10" db="EMBL/GenBank/DDBJ databases">
        <title>Genome assembly of Pristionchus species.</title>
        <authorList>
            <person name="Yoshida K."/>
            <person name="Sommer R.J."/>
        </authorList>
    </citation>
    <scope>NUCLEOTIDE SEQUENCE [LARGE SCALE GENOMIC DNA]</scope>
    <source>
        <strain evidence="3">RS5460</strain>
    </source>
</reference>
<feature type="compositionally biased region" description="Basic and acidic residues" evidence="1">
    <location>
        <begin position="120"/>
        <end position="149"/>
    </location>
</feature>
<organism evidence="2 3">
    <name type="scientific">Pristionchus mayeri</name>
    <dbReference type="NCBI Taxonomy" id="1317129"/>
    <lineage>
        <taxon>Eukaryota</taxon>
        <taxon>Metazoa</taxon>
        <taxon>Ecdysozoa</taxon>
        <taxon>Nematoda</taxon>
        <taxon>Chromadorea</taxon>
        <taxon>Rhabditida</taxon>
        <taxon>Rhabditina</taxon>
        <taxon>Diplogasteromorpha</taxon>
        <taxon>Diplogasteroidea</taxon>
        <taxon>Neodiplogasteridae</taxon>
        <taxon>Pristionchus</taxon>
    </lineage>
</organism>
<comment type="caution">
    <text evidence="2">The sequence shown here is derived from an EMBL/GenBank/DDBJ whole genome shotgun (WGS) entry which is preliminary data.</text>
</comment>
<protein>
    <submittedName>
        <fullName evidence="2">Uncharacterized protein</fullName>
    </submittedName>
</protein>
<accession>A0AAN4ZL11</accession>
<dbReference type="SUPFAM" id="SSF47616">
    <property type="entry name" value="GST C-terminal domain-like"/>
    <property type="match status" value="1"/>
</dbReference>
<evidence type="ECO:0000313" key="3">
    <source>
        <dbReference type="Proteomes" id="UP001328107"/>
    </source>
</evidence>
<proteinExistence type="predicted"/>
<feature type="non-terminal residue" evidence="2">
    <location>
        <position position="1"/>
    </location>
</feature>
<dbReference type="Proteomes" id="UP001328107">
    <property type="component" value="Unassembled WGS sequence"/>
</dbReference>
<feature type="region of interest" description="Disordered" evidence="1">
    <location>
        <begin position="109"/>
        <end position="163"/>
    </location>
</feature>
<evidence type="ECO:0000256" key="1">
    <source>
        <dbReference type="SAM" id="MobiDB-lite"/>
    </source>
</evidence>
<dbReference type="EMBL" id="BTRK01000003">
    <property type="protein sequence ID" value="GMR40961.1"/>
    <property type="molecule type" value="Genomic_DNA"/>
</dbReference>
<gene>
    <name evidence="2" type="ORF">PMAYCL1PPCAC_11156</name>
</gene>
<name>A0AAN4ZL11_9BILA</name>
<sequence length="312" mass="34033">SFDLKNDVGLRAFNDLLATQAFACGFVLSGEDSNLFESLKFAPDAKKFPNVARWYTNIASYDKKERAEWPGATITVADIKKEDRKKAKAERKARKAAIRAAALKAKAKRKAKKAANKAAEAAKREAEEERARVRIAKAERKAKHAEKQAAKQKAAAAKKRRKSVKAAAHMAEYAAKREAAKRARIAAAAAQQSVAAAKKQRKAERAAERAAKQEAKLMMIERARIAAAAAQREAIERARMIMALNHAFRESSGERAEEGRAAHRVESNNILCTILFVVMAGVLICYIPETAAAISAVVKGVAGAIGSIFHLW</sequence>
<keyword evidence="3" id="KW-1185">Reference proteome</keyword>